<keyword evidence="3" id="KW-0687">Ribonucleoprotein</keyword>
<dbReference type="SUPFAM" id="SSF54189">
    <property type="entry name" value="Ribosomal proteins S24e, L23 and L15e"/>
    <property type="match status" value="1"/>
</dbReference>
<dbReference type="GO" id="GO:0006412">
    <property type="term" value="P:translation"/>
    <property type="evidence" value="ECO:0007669"/>
    <property type="project" value="InterPro"/>
</dbReference>
<dbReference type="Gene3D" id="3.30.70.330">
    <property type="match status" value="1"/>
</dbReference>
<dbReference type="NCBIfam" id="NF004363">
    <property type="entry name" value="PRK05738.2-4"/>
    <property type="match status" value="1"/>
</dbReference>
<name>A0A1F5TF56_9BACT</name>
<evidence type="ECO:0000256" key="4">
    <source>
        <dbReference type="ARBA" id="ARBA00035481"/>
    </source>
</evidence>
<keyword evidence="2 5" id="KW-0689">Ribosomal protein</keyword>
<evidence type="ECO:0000256" key="1">
    <source>
        <dbReference type="ARBA" id="ARBA00006700"/>
    </source>
</evidence>
<reference evidence="5 6" key="1">
    <citation type="journal article" date="2016" name="Nat. Commun.">
        <title>Thousands of microbial genomes shed light on interconnected biogeochemical processes in an aquifer system.</title>
        <authorList>
            <person name="Anantharaman K."/>
            <person name="Brown C.T."/>
            <person name="Hug L.A."/>
            <person name="Sharon I."/>
            <person name="Castelle C.J."/>
            <person name="Probst A.J."/>
            <person name="Thomas B.C."/>
            <person name="Singh A."/>
            <person name="Wilkins M.J."/>
            <person name="Karaoz U."/>
            <person name="Brodie E.L."/>
            <person name="Williams K.H."/>
            <person name="Hubbard S.S."/>
            <person name="Banfield J.F."/>
        </authorList>
    </citation>
    <scope>NUCLEOTIDE SEQUENCE [LARGE SCALE GENOMIC DNA]</scope>
</reference>
<evidence type="ECO:0000313" key="5">
    <source>
        <dbReference type="EMBL" id="OGF37538.1"/>
    </source>
</evidence>
<protein>
    <recommendedName>
        <fullName evidence="4">50S ribosomal protein L23</fullName>
    </recommendedName>
</protein>
<dbReference type="GO" id="GO:0003735">
    <property type="term" value="F:structural constituent of ribosome"/>
    <property type="evidence" value="ECO:0007669"/>
    <property type="project" value="InterPro"/>
</dbReference>
<proteinExistence type="inferred from homology"/>
<dbReference type="GO" id="GO:1990904">
    <property type="term" value="C:ribonucleoprotein complex"/>
    <property type="evidence" value="ECO:0007669"/>
    <property type="project" value="UniProtKB-KW"/>
</dbReference>
<dbReference type="InterPro" id="IPR012678">
    <property type="entry name" value="Ribosomal_uL23/eL15/eS24_sf"/>
</dbReference>
<sequence>MPLVTEKATELTMLNKYCFIVPKTANKSEVVKKVINIYGVRPVKVNFVQKAGKFVRYGRRFGETKAYKKAIVTLKAGDKIELYEGV</sequence>
<gene>
    <name evidence="5" type="ORF">A2482_02455</name>
</gene>
<accession>A0A1F5TF56</accession>
<evidence type="ECO:0000313" key="6">
    <source>
        <dbReference type="Proteomes" id="UP000178656"/>
    </source>
</evidence>
<evidence type="ECO:0000256" key="2">
    <source>
        <dbReference type="ARBA" id="ARBA00022980"/>
    </source>
</evidence>
<dbReference type="EMBL" id="MFGM01000020">
    <property type="protein sequence ID" value="OGF37538.1"/>
    <property type="molecule type" value="Genomic_DNA"/>
</dbReference>
<dbReference type="GO" id="GO:0005840">
    <property type="term" value="C:ribosome"/>
    <property type="evidence" value="ECO:0007669"/>
    <property type="project" value="UniProtKB-KW"/>
</dbReference>
<dbReference type="AlphaFoldDB" id="A0A1F5TF56"/>
<comment type="caution">
    <text evidence="5">The sequence shown here is derived from an EMBL/GenBank/DDBJ whole genome shotgun (WGS) entry which is preliminary data.</text>
</comment>
<dbReference type="Pfam" id="PF00276">
    <property type="entry name" value="Ribosomal_L23"/>
    <property type="match status" value="1"/>
</dbReference>
<dbReference type="InterPro" id="IPR013025">
    <property type="entry name" value="Ribosomal_uL23-like"/>
</dbReference>
<dbReference type="Proteomes" id="UP000178656">
    <property type="component" value="Unassembled WGS sequence"/>
</dbReference>
<evidence type="ECO:0000256" key="3">
    <source>
        <dbReference type="ARBA" id="ARBA00023274"/>
    </source>
</evidence>
<dbReference type="InterPro" id="IPR012677">
    <property type="entry name" value="Nucleotide-bd_a/b_plait_sf"/>
</dbReference>
<organism evidence="5 6">
    <name type="scientific">Candidatus Falkowbacteria bacterium RIFOXYC2_FULL_48_21</name>
    <dbReference type="NCBI Taxonomy" id="1798005"/>
    <lineage>
        <taxon>Bacteria</taxon>
        <taxon>Candidatus Falkowiibacteriota</taxon>
    </lineage>
</organism>
<comment type="similarity">
    <text evidence="1">Belongs to the universal ribosomal protein uL23 family.</text>
</comment>